<proteinExistence type="predicted"/>
<dbReference type="Proteomes" id="UP000016064">
    <property type="component" value="Unassembled WGS sequence"/>
</dbReference>
<keyword evidence="3" id="KW-1185">Reference proteome</keyword>
<reference evidence="2 3" key="1">
    <citation type="submission" date="2013-07" db="EMBL/GenBank/DDBJ databases">
        <title>Isolation of a new Chlamydia species from the feral Sacred Ibis (Threskiornis aethiopicus): Chlamydia ibidis.</title>
        <authorList>
            <person name="Vorimore F."/>
            <person name="Hsia R.-C."/>
            <person name="Huot-Creasy H."/>
            <person name="Bastian S."/>
            <person name="Deruyter L."/>
            <person name="Passet A."/>
            <person name="Sachse K."/>
            <person name="Bavoil P."/>
            <person name="Myers G."/>
            <person name="Laroucau K."/>
        </authorList>
    </citation>
    <scope>NUCLEOTIDE SEQUENCE [LARGE SCALE GENOMIC DNA]</scope>
    <source>
        <strain evidence="2 3">10-1398/6</strain>
    </source>
</reference>
<feature type="domain" description="UVR" evidence="1">
    <location>
        <begin position="133"/>
        <end position="165"/>
    </location>
</feature>
<evidence type="ECO:0000313" key="2">
    <source>
        <dbReference type="EMBL" id="EQM63206.1"/>
    </source>
</evidence>
<dbReference type="PANTHER" id="PTHR38430">
    <property type="entry name" value="PROTEIN-ARGININE KINASE ACTIVATOR PROTEIN"/>
    <property type="match status" value="1"/>
</dbReference>
<protein>
    <submittedName>
        <fullName evidence="2">UvrB/uvrC motif family protein</fullName>
    </submittedName>
</protein>
<sequence length="172" mass="19488">MTTPETPLCYHCQQPAKVSYTEVDKDKLIRCYVCESCPYPTPYYSRDSILLCPSGDSLTLECGNCKTIWQVRPDEELSFGCHLCYVHFKTQLLSRLTQNKWVSPSFILEPGCGSLHVGRSPGELSNMNPLLKLIALNEALQDTLAREDYEQAALIRDQINNLKNQNTHDSSQ</sequence>
<dbReference type="InterPro" id="IPR025542">
    <property type="entry name" value="YacH"/>
</dbReference>
<dbReference type="Pfam" id="PF02151">
    <property type="entry name" value="UVR"/>
    <property type="match status" value="1"/>
</dbReference>
<evidence type="ECO:0000259" key="1">
    <source>
        <dbReference type="Pfam" id="PF02151"/>
    </source>
</evidence>
<dbReference type="EMBL" id="APJW01000001">
    <property type="protein sequence ID" value="EQM63206.1"/>
    <property type="molecule type" value="Genomic_DNA"/>
</dbReference>
<dbReference type="PANTHER" id="PTHR38430:SF1">
    <property type="entry name" value="PROTEIN-ARGININE KINASE ACTIVATOR PROTEIN"/>
    <property type="match status" value="1"/>
</dbReference>
<accession>A0ABN0N0X6</accession>
<comment type="caution">
    <text evidence="2">The sequence shown here is derived from an EMBL/GenBank/DDBJ whole genome shotgun (WGS) entry which is preliminary data.</text>
</comment>
<name>A0ABN0N0X6_9CHLA</name>
<organism evidence="2 3">
    <name type="scientific">Chlamydia ibidis 10-1398/6</name>
    <dbReference type="NCBI Taxonomy" id="1046581"/>
    <lineage>
        <taxon>Bacteria</taxon>
        <taxon>Pseudomonadati</taxon>
        <taxon>Chlamydiota</taxon>
        <taxon>Chlamydiia</taxon>
        <taxon>Chlamydiales</taxon>
        <taxon>Chlamydiaceae</taxon>
        <taxon>Chlamydia/Chlamydophila group</taxon>
        <taxon>Chlamydia</taxon>
    </lineage>
</organism>
<evidence type="ECO:0000313" key="3">
    <source>
        <dbReference type="Proteomes" id="UP000016064"/>
    </source>
</evidence>
<dbReference type="InterPro" id="IPR001943">
    <property type="entry name" value="UVR_dom"/>
</dbReference>
<gene>
    <name evidence="2" type="ORF">H359_0110</name>
</gene>
<dbReference type="RefSeq" id="WP_020370760.1">
    <property type="nucleotide sequence ID" value="NZ_APJW01000001.1"/>
</dbReference>